<gene>
    <name evidence="6" type="ORF">EV668_0302</name>
</gene>
<dbReference type="GO" id="GO:0003700">
    <property type="term" value="F:DNA-binding transcription factor activity"/>
    <property type="evidence" value="ECO:0007669"/>
    <property type="project" value="TreeGrafter"/>
</dbReference>
<evidence type="ECO:0000256" key="3">
    <source>
        <dbReference type="ARBA" id="ARBA00023163"/>
    </source>
</evidence>
<reference evidence="6 7" key="1">
    <citation type="submission" date="2019-03" db="EMBL/GenBank/DDBJ databases">
        <title>Genomic Encyclopedia of Type Strains, Phase IV (KMG-IV): sequencing the most valuable type-strain genomes for metagenomic binning, comparative biology and taxonomic classification.</title>
        <authorList>
            <person name="Goeker M."/>
        </authorList>
    </citation>
    <scope>NUCLEOTIDE SEQUENCE [LARGE SCALE GENOMIC DNA]</scope>
    <source>
        <strain evidence="6 7">DSM 25903</strain>
    </source>
</reference>
<evidence type="ECO:0000256" key="4">
    <source>
        <dbReference type="SAM" id="MobiDB-lite"/>
    </source>
</evidence>
<dbReference type="AlphaFoldDB" id="A0A4R7C3N3"/>
<dbReference type="SMART" id="SM00354">
    <property type="entry name" value="HTH_LACI"/>
    <property type="match status" value="1"/>
</dbReference>
<feature type="domain" description="HTH lacI-type" evidence="5">
    <location>
        <begin position="6"/>
        <end position="60"/>
    </location>
</feature>
<keyword evidence="7" id="KW-1185">Reference proteome</keyword>
<dbReference type="InterPro" id="IPR000843">
    <property type="entry name" value="HTH_LacI"/>
</dbReference>
<accession>A0A4R7C3N3</accession>
<dbReference type="RefSeq" id="WP_133768086.1">
    <property type="nucleotide sequence ID" value="NZ_SNZR01000011.1"/>
</dbReference>
<dbReference type="Gene3D" id="3.40.50.2300">
    <property type="match status" value="2"/>
</dbReference>
<dbReference type="Pfam" id="PF13377">
    <property type="entry name" value="Peripla_BP_3"/>
    <property type="match status" value="1"/>
</dbReference>
<organism evidence="6 7">
    <name type="scientific">Enterovirga rhinocerotis</name>
    <dbReference type="NCBI Taxonomy" id="1339210"/>
    <lineage>
        <taxon>Bacteria</taxon>
        <taxon>Pseudomonadati</taxon>
        <taxon>Pseudomonadota</taxon>
        <taxon>Alphaproteobacteria</taxon>
        <taxon>Hyphomicrobiales</taxon>
        <taxon>Methylobacteriaceae</taxon>
        <taxon>Enterovirga</taxon>
    </lineage>
</organism>
<evidence type="ECO:0000313" key="6">
    <source>
        <dbReference type="EMBL" id="TDR93054.1"/>
    </source>
</evidence>
<evidence type="ECO:0000313" key="7">
    <source>
        <dbReference type="Proteomes" id="UP000295122"/>
    </source>
</evidence>
<dbReference type="Pfam" id="PF00356">
    <property type="entry name" value="LacI"/>
    <property type="match status" value="1"/>
</dbReference>
<evidence type="ECO:0000256" key="1">
    <source>
        <dbReference type="ARBA" id="ARBA00023015"/>
    </source>
</evidence>
<name>A0A4R7C3N3_9HYPH</name>
<dbReference type="InterPro" id="IPR028082">
    <property type="entry name" value="Peripla_BP_I"/>
</dbReference>
<dbReference type="InterPro" id="IPR046335">
    <property type="entry name" value="LacI/GalR-like_sensor"/>
</dbReference>
<dbReference type="Gene3D" id="1.10.260.40">
    <property type="entry name" value="lambda repressor-like DNA-binding domains"/>
    <property type="match status" value="1"/>
</dbReference>
<dbReference type="PANTHER" id="PTHR30146">
    <property type="entry name" value="LACI-RELATED TRANSCRIPTIONAL REPRESSOR"/>
    <property type="match status" value="1"/>
</dbReference>
<keyword evidence="1" id="KW-0805">Transcription regulation</keyword>
<dbReference type="SUPFAM" id="SSF47413">
    <property type="entry name" value="lambda repressor-like DNA-binding domains"/>
    <property type="match status" value="1"/>
</dbReference>
<keyword evidence="3" id="KW-0804">Transcription</keyword>
<evidence type="ECO:0000259" key="5">
    <source>
        <dbReference type="PROSITE" id="PS50932"/>
    </source>
</evidence>
<dbReference type="InterPro" id="IPR010982">
    <property type="entry name" value="Lambda_DNA-bd_dom_sf"/>
</dbReference>
<dbReference type="PANTHER" id="PTHR30146:SF109">
    <property type="entry name" value="HTH-TYPE TRANSCRIPTIONAL REGULATOR GALS"/>
    <property type="match status" value="1"/>
</dbReference>
<comment type="caution">
    <text evidence="6">The sequence shown here is derived from an EMBL/GenBank/DDBJ whole genome shotgun (WGS) entry which is preliminary data.</text>
</comment>
<dbReference type="OrthoDB" id="7170131at2"/>
<protein>
    <submittedName>
        <fullName evidence="6">LacI family transcriptional regulator</fullName>
    </submittedName>
</protein>
<dbReference type="Proteomes" id="UP000295122">
    <property type="component" value="Unassembled WGS sequence"/>
</dbReference>
<dbReference type="PROSITE" id="PS50932">
    <property type="entry name" value="HTH_LACI_2"/>
    <property type="match status" value="1"/>
</dbReference>
<dbReference type="CDD" id="cd01392">
    <property type="entry name" value="HTH_LacI"/>
    <property type="match status" value="1"/>
</dbReference>
<dbReference type="SUPFAM" id="SSF53822">
    <property type="entry name" value="Periplasmic binding protein-like I"/>
    <property type="match status" value="1"/>
</dbReference>
<dbReference type="EMBL" id="SNZR01000011">
    <property type="protein sequence ID" value="TDR93054.1"/>
    <property type="molecule type" value="Genomic_DNA"/>
</dbReference>
<keyword evidence="2" id="KW-0238">DNA-binding</keyword>
<evidence type="ECO:0000256" key="2">
    <source>
        <dbReference type="ARBA" id="ARBA00023125"/>
    </source>
</evidence>
<proteinExistence type="predicted"/>
<sequence>MASSEITIRDVAARAKCSIATVSRVVTGNGPVSEEMRRRVIEAALELGFPLVRAFPETRTVISILIPSLTNPVFAAAVAGIEQRARSAGMFTILGQTNYDPRQEEEIAATLIAERPVGMIMTVCDPATSVALSRLRTAGLPVVTIYNEGTPEGVAAVQVDNHGAMRAMTDELLNLGHRRILFLAGRFNSSDRAARRYAGFRDAMQAAGLEPAPAIEVDFIDATRDIDLTEVLAQWQPTAIMASNDLLAVTVMASLRRAGLSVPDDISVTGFDGIDFAGHIHPRLHTVRQPSQVMGGLAASLLLDIAAGHKAPQQLRPDCTPQPGESIAPPRDLSIPPPANRKQRS</sequence>
<dbReference type="GO" id="GO:0000976">
    <property type="term" value="F:transcription cis-regulatory region binding"/>
    <property type="evidence" value="ECO:0007669"/>
    <property type="project" value="TreeGrafter"/>
</dbReference>
<feature type="region of interest" description="Disordered" evidence="4">
    <location>
        <begin position="312"/>
        <end position="345"/>
    </location>
</feature>